<dbReference type="AlphaFoldDB" id="A0A1T3WEZ8"/>
<name>A0A1T3WEZ8_MYCIE</name>
<evidence type="ECO:0000313" key="3">
    <source>
        <dbReference type="EMBL" id="ORB07710.1"/>
    </source>
</evidence>
<keyword evidence="4" id="KW-1185">Reference proteome</keyword>
<proteinExistence type="predicted"/>
<evidence type="ECO:0000256" key="1">
    <source>
        <dbReference type="SAM" id="MobiDB-lite"/>
    </source>
</evidence>
<dbReference type="Pfam" id="PF00934">
    <property type="entry name" value="PE"/>
    <property type="match status" value="1"/>
</dbReference>
<dbReference type="InterPro" id="IPR000084">
    <property type="entry name" value="PE-PGRS_N"/>
</dbReference>
<dbReference type="Gene3D" id="1.10.287.850">
    <property type="entry name" value="HP0062-like domain"/>
    <property type="match status" value="1"/>
</dbReference>
<feature type="compositionally biased region" description="Polar residues" evidence="1">
    <location>
        <begin position="278"/>
        <end position="288"/>
    </location>
</feature>
<evidence type="ECO:0000259" key="2">
    <source>
        <dbReference type="Pfam" id="PF00934"/>
    </source>
</evidence>
<feature type="domain" description="PE" evidence="2">
    <location>
        <begin position="6"/>
        <end position="85"/>
    </location>
</feature>
<accession>A0A1T3WEZ8</accession>
<reference evidence="3 4" key="1">
    <citation type="submission" date="2017-02" db="EMBL/GenBank/DDBJ databases">
        <title>The new phylogeny of genus Mycobacterium.</title>
        <authorList>
            <person name="Tortoli E."/>
            <person name="Trovato A."/>
            <person name="Cirillo D.M."/>
        </authorList>
    </citation>
    <scope>NUCLEOTIDE SEQUENCE [LARGE SCALE GENOMIC DNA]</scope>
    <source>
        <strain evidence="3 4">DSM 44049</strain>
    </source>
</reference>
<sequence>MSSFPVGPEALAAARATLEDLGSALRGASVSAVHQAAAITPPAADDVSVAITALFASHVDEFSAVNAKASAFHTEFVKMLSGGAGLHIEVANPQQRLVAIDGQARALLGNPLSGLGGVAPVAAMTEVSYLDTPFGRLEVVRKVTASADDGTGPVSVLISATTPFGDASWSITGFAPAGETEATIGVTGGSNQLSPRFRLLVAAGGSMFTGGFSLLDGVSEFSSALGSGDFLGNAADGTDTVERPIGSFADSDGPTVSMHPPFGGFAMPPAPVMLSMQGCPSTDDSGSLMTYPVATPPSRASGSAG</sequence>
<comment type="caution">
    <text evidence="3">The sequence shown here is derived from an EMBL/GenBank/DDBJ whole genome shotgun (WGS) entry which is preliminary data.</text>
</comment>
<dbReference type="EMBL" id="MVHT01000018">
    <property type="protein sequence ID" value="ORB07710.1"/>
    <property type="molecule type" value="Genomic_DNA"/>
</dbReference>
<dbReference type="OrthoDB" id="4711231at2"/>
<gene>
    <name evidence="3" type="ORF">BST27_09095</name>
</gene>
<protein>
    <recommendedName>
        <fullName evidence="2">PE domain-containing protein</fullName>
    </recommendedName>
</protein>
<organism evidence="3 4">
    <name type="scientific">Mycobacterium intermedium</name>
    <dbReference type="NCBI Taxonomy" id="28445"/>
    <lineage>
        <taxon>Bacteria</taxon>
        <taxon>Bacillati</taxon>
        <taxon>Actinomycetota</taxon>
        <taxon>Actinomycetes</taxon>
        <taxon>Mycobacteriales</taxon>
        <taxon>Mycobacteriaceae</taxon>
        <taxon>Mycobacterium</taxon>
        <taxon>Mycobacterium simiae complex</taxon>
    </lineage>
</organism>
<dbReference type="SUPFAM" id="SSF140459">
    <property type="entry name" value="PE/PPE dimer-like"/>
    <property type="match status" value="1"/>
</dbReference>
<evidence type="ECO:0000313" key="4">
    <source>
        <dbReference type="Proteomes" id="UP000192739"/>
    </source>
</evidence>
<dbReference type="RefSeq" id="WP_079219516.1">
    <property type="nucleotide sequence ID" value="NZ_CBCRZH010000001.1"/>
</dbReference>
<dbReference type="Proteomes" id="UP000192739">
    <property type="component" value="Unassembled WGS sequence"/>
</dbReference>
<feature type="region of interest" description="Disordered" evidence="1">
    <location>
        <begin position="276"/>
        <end position="305"/>
    </location>
</feature>
<dbReference type="InterPro" id="IPR038332">
    <property type="entry name" value="PPE_sf"/>
</dbReference>